<evidence type="ECO:0000313" key="2">
    <source>
        <dbReference type="Proteomes" id="UP000637643"/>
    </source>
</evidence>
<keyword evidence="2" id="KW-1185">Reference proteome</keyword>
<gene>
    <name evidence="1" type="ORF">GCM10010912_49990</name>
</gene>
<dbReference type="EMBL" id="BMKR01000028">
    <property type="protein sequence ID" value="GGF99220.1"/>
    <property type="molecule type" value="Genomic_DNA"/>
</dbReference>
<evidence type="ECO:0000313" key="1">
    <source>
        <dbReference type="EMBL" id="GGF99220.1"/>
    </source>
</evidence>
<dbReference type="AlphaFoldDB" id="A0A917CVK5"/>
<accession>A0A917CVK5</accession>
<proteinExistence type="predicted"/>
<organism evidence="1 2">
    <name type="scientific">Paenibacillus albidus</name>
    <dbReference type="NCBI Taxonomy" id="2041023"/>
    <lineage>
        <taxon>Bacteria</taxon>
        <taxon>Bacillati</taxon>
        <taxon>Bacillota</taxon>
        <taxon>Bacilli</taxon>
        <taxon>Bacillales</taxon>
        <taxon>Paenibacillaceae</taxon>
        <taxon>Paenibacillus</taxon>
    </lineage>
</organism>
<sequence length="64" mass="7086">MIGYVLHKCLIKLDCAVLRNLSIVDLYVFKIGGRIVFKIAVTYFGNNELHSLEVGCGVSALKKT</sequence>
<reference evidence="1" key="1">
    <citation type="journal article" date="2014" name="Int. J. Syst. Evol. Microbiol.">
        <title>Complete genome sequence of Corynebacterium casei LMG S-19264T (=DSM 44701T), isolated from a smear-ripened cheese.</title>
        <authorList>
            <consortium name="US DOE Joint Genome Institute (JGI-PGF)"/>
            <person name="Walter F."/>
            <person name="Albersmeier A."/>
            <person name="Kalinowski J."/>
            <person name="Ruckert C."/>
        </authorList>
    </citation>
    <scope>NUCLEOTIDE SEQUENCE</scope>
    <source>
        <strain evidence="1">CGMCC 1.16134</strain>
    </source>
</reference>
<name>A0A917CVK5_9BACL</name>
<dbReference type="Proteomes" id="UP000637643">
    <property type="component" value="Unassembled WGS sequence"/>
</dbReference>
<comment type="caution">
    <text evidence="1">The sequence shown here is derived from an EMBL/GenBank/DDBJ whole genome shotgun (WGS) entry which is preliminary data.</text>
</comment>
<reference evidence="1" key="2">
    <citation type="submission" date="2020-09" db="EMBL/GenBank/DDBJ databases">
        <authorList>
            <person name="Sun Q."/>
            <person name="Zhou Y."/>
        </authorList>
    </citation>
    <scope>NUCLEOTIDE SEQUENCE</scope>
    <source>
        <strain evidence="1">CGMCC 1.16134</strain>
    </source>
</reference>
<protein>
    <submittedName>
        <fullName evidence="1">Uncharacterized protein</fullName>
    </submittedName>
</protein>